<evidence type="ECO:0000313" key="1">
    <source>
        <dbReference type="EMBL" id="CAD8077009.1"/>
    </source>
</evidence>
<dbReference type="EMBL" id="CAJJDN010000035">
    <property type="protein sequence ID" value="CAD8077009.1"/>
    <property type="molecule type" value="Genomic_DNA"/>
</dbReference>
<proteinExistence type="predicted"/>
<dbReference type="PANTHER" id="PTHR46653:SF1">
    <property type="entry name" value="SPECIFICITY PROTEIN PHOSPHATASE, PUTATIVE-RELATED"/>
    <property type="match status" value="1"/>
</dbReference>
<evidence type="ECO:0000313" key="2">
    <source>
        <dbReference type="Proteomes" id="UP000692954"/>
    </source>
</evidence>
<gene>
    <name evidence="1" type="ORF">PSON_ATCC_30995.1.T0350280</name>
</gene>
<dbReference type="PANTHER" id="PTHR46653">
    <property type="entry name" value="SPECIFICITY PROTEIN PHOSPHATASE, PUTATIVE-RELATED"/>
    <property type="match status" value="1"/>
</dbReference>
<dbReference type="CDD" id="cd14498">
    <property type="entry name" value="DSP"/>
    <property type="match status" value="1"/>
</dbReference>
<keyword evidence="2" id="KW-1185">Reference proteome</keyword>
<dbReference type="Proteomes" id="UP000692954">
    <property type="component" value="Unassembled WGS sequence"/>
</dbReference>
<comment type="caution">
    <text evidence="1">The sequence shown here is derived from an EMBL/GenBank/DDBJ whole genome shotgun (WGS) entry which is preliminary data.</text>
</comment>
<accession>A0A8S1MBG0</accession>
<protein>
    <submittedName>
        <fullName evidence="1">Uncharacterized protein</fullName>
    </submittedName>
</protein>
<dbReference type="OrthoDB" id="10252009at2759"/>
<reference evidence="1" key="1">
    <citation type="submission" date="2021-01" db="EMBL/GenBank/DDBJ databases">
        <authorList>
            <consortium name="Genoscope - CEA"/>
            <person name="William W."/>
        </authorList>
    </citation>
    <scope>NUCLEOTIDE SEQUENCE</scope>
</reference>
<dbReference type="AlphaFoldDB" id="A0A8S1MBG0"/>
<organism evidence="1 2">
    <name type="scientific">Paramecium sonneborni</name>
    <dbReference type="NCBI Taxonomy" id="65129"/>
    <lineage>
        <taxon>Eukaryota</taxon>
        <taxon>Sar</taxon>
        <taxon>Alveolata</taxon>
        <taxon>Ciliophora</taxon>
        <taxon>Intramacronucleata</taxon>
        <taxon>Oligohymenophorea</taxon>
        <taxon>Peniculida</taxon>
        <taxon>Parameciidae</taxon>
        <taxon>Paramecium</taxon>
    </lineage>
</organism>
<sequence length="107" mass="12179">MGAIKVKDGIFLGDLFASQDLEFIVTNKVSRIMNCASKVISNHWEEIGIVYLSYPWTDNDQQIIFQSDESMNSAIKFIDDALFNGESVIVLSVKDTIDQCQFYIFIQ</sequence>
<name>A0A8S1MBG0_9CILI</name>